<keyword evidence="7 18" id="KW-0732">Signal</keyword>
<dbReference type="Gene3D" id="2.60.120.260">
    <property type="entry name" value="Galactose-binding domain-like"/>
    <property type="match status" value="1"/>
</dbReference>
<evidence type="ECO:0000259" key="19">
    <source>
        <dbReference type="PROSITE" id="PS50022"/>
    </source>
</evidence>
<evidence type="ECO:0000256" key="7">
    <source>
        <dbReference type="ARBA" id="ARBA00022729"/>
    </source>
</evidence>
<evidence type="ECO:0000313" key="21">
    <source>
        <dbReference type="Proteomes" id="UP000001554"/>
    </source>
</evidence>
<keyword evidence="3" id="KW-1003">Cell membrane</keyword>
<dbReference type="InterPro" id="IPR018097">
    <property type="entry name" value="EGF_Ca-bd_CS"/>
</dbReference>
<comment type="caution">
    <text evidence="15">Lacks conserved residue(s) required for the propagation of feature annotation.</text>
</comment>
<evidence type="ECO:0000256" key="10">
    <source>
        <dbReference type="ARBA" id="ARBA00022837"/>
    </source>
</evidence>
<keyword evidence="5" id="KW-0597">Phosphoprotein</keyword>
<dbReference type="GO" id="GO:0051093">
    <property type="term" value="P:negative regulation of developmental process"/>
    <property type="evidence" value="ECO:0007669"/>
    <property type="project" value="UniProtKB-ARBA"/>
</dbReference>
<dbReference type="GO" id="GO:0016324">
    <property type="term" value="C:apical plasma membrane"/>
    <property type="evidence" value="ECO:0007669"/>
    <property type="project" value="UniProtKB-SubCell"/>
</dbReference>
<feature type="domain" description="EGF-like" evidence="20">
    <location>
        <begin position="257"/>
        <end position="293"/>
    </location>
</feature>
<feature type="disulfide bond" evidence="15">
    <location>
        <begin position="283"/>
        <end position="292"/>
    </location>
</feature>
<feature type="disulfide bond" evidence="15">
    <location>
        <begin position="359"/>
        <end position="368"/>
    </location>
</feature>
<dbReference type="PROSITE" id="PS01187">
    <property type="entry name" value="EGF_CA"/>
    <property type="match status" value="3"/>
</dbReference>
<dbReference type="OrthoDB" id="6099597at2759"/>
<feature type="disulfide bond" evidence="15">
    <location>
        <begin position="321"/>
        <end position="330"/>
    </location>
</feature>
<dbReference type="GO" id="GO:0005509">
    <property type="term" value="F:calcium ion binding"/>
    <property type="evidence" value="ECO:0007669"/>
    <property type="project" value="InterPro"/>
</dbReference>
<proteinExistence type="predicted"/>
<dbReference type="PROSITE" id="PS50026">
    <property type="entry name" value="EGF_3"/>
    <property type="match status" value="5"/>
</dbReference>
<keyword evidence="11 17" id="KW-1133">Transmembrane helix</keyword>
<dbReference type="SUPFAM" id="SSF57196">
    <property type="entry name" value="EGF/Laminin"/>
    <property type="match status" value="2"/>
</dbReference>
<keyword evidence="8" id="KW-0677">Repeat</keyword>
<dbReference type="GO" id="GO:0080090">
    <property type="term" value="P:regulation of primary metabolic process"/>
    <property type="evidence" value="ECO:0007669"/>
    <property type="project" value="UniProtKB-ARBA"/>
</dbReference>
<dbReference type="PROSITE" id="PS00022">
    <property type="entry name" value="EGF_1"/>
    <property type="match status" value="4"/>
</dbReference>
<dbReference type="PROSITE" id="PS01186">
    <property type="entry name" value="EGF_2"/>
    <property type="match status" value="5"/>
</dbReference>
<dbReference type="InterPro" id="IPR013032">
    <property type="entry name" value="EGF-like_CS"/>
</dbReference>
<evidence type="ECO:0000313" key="22">
    <source>
        <dbReference type="RefSeq" id="XP_035659208.1"/>
    </source>
</evidence>
<dbReference type="Pfam" id="PF12661">
    <property type="entry name" value="hEGF"/>
    <property type="match status" value="1"/>
</dbReference>
<feature type="region of interest" description="Disordered" evidence="16">
    <location>
        <begin position="471"/>
        <end position="502"/>
    </location>
</feature>
<dbReference type="PROSITE" id="PS01286">
    <property type="entry name" value="FA58C_2"/>
    <property type="match status" value="1"/>
</dbReference>
<dbReference type="InterPro" id="IPR000421">
    <property type="entry name" value="FA58C"/>
</dbReference>
<dbReference type="PANTHER" id="PTHR12916">
    <property type="entry name" value="CYTOCHROME C OXIDASE POLYPEPTIDE VIC-2"/>
    <property type="match status" value="1"/>
</dbReference>
<reference evidence="22" key="2">
    <citation type="submission" date="2025-08" db="UniProtKB">
        <authorList>
            <consortium name="RefSeq"/>
        </authorList>
    </citation>
    <scope>IDENTIFICATION</scope>
    <source>
        <strain evidence="22">S238N-H82</strain>
        <tissue evidence="22">Testes</tissue>
    </source>
</reference>
<comment type="subcellular location">
    <subcellularLocation>
        <location evidence="1">Apical cell membrane</location>
        <topology evidence="1">Single-pass type I membrane protein</topology>
    </subcellularLocation>
</comment>
<evidence type="ECO:0000256" key="12">
    <source>
        <dbReference type="ARBA" id="ARBA00023136"/>
    </source>
</evidence>
<evidence type="ECO:0000256" key="4">
    <source>
        <dbReference type="ARBA" id="ARBA00022536"/>
    </source>
</evidence>
<dbReference type="GO" id="GO:0060255">
    <property type="term" value="P:regulation of macromolecule metabolic process"/>
    <property type="evidence" value="ECO:0007669"/>
    <property type="project" value="UniProtKB-ARBA"/>
</dbReference>
<feature type="domain" description="EGF-like" evidence="20">
    <location>
        <begin position="295"/>
        <end position="331"/>
    </location>
</feature>
<keyword evidence="12 17" id="KW-0472">Membrane</keyword>
<dbReference type="GO" id="GO:0008593">
    <property type="term" value="P:regulation of Notch signaling pathway"/>
    <property type="evidence" value="ECO:0007669"/>
    <property type="project" value="UniProtKB-ARBA"/>
</dbReference>
<evidence type="ECO:0000256" key="2">
    <source>
        <dbReference type="ARBA" id="ARBA00022473"/>
    </source>
</evidence>
<dbReference type="GO" id="GO:0003002">
    <property type="term" value="P:regionalization"/>
    <property type="evidence" value="ECO:0007669"/>
    <property type="project" value="UniProtKB-ARBA"/>
</dbReference>
<feature type="domain" description="F5/8 type C" evidence="19">
    <location>
        <begin position="35"/>
        <end position="179"/>
    </location>
</feature>
<sequence>MACCGFVRRHSYNMVMAALLAVGLTTVEAQAPDGCTFALGMKSGYIKDDQLTASSWNTTWYYQPWGARLNGTKAWQTNTTDPSPWLQVDLRPPVIPRYITSVQTQGLWAGWVASYTVEISNDTTDWILYENGKNFTGNNDGGSVVQVDVDPPIFANFLRIYPNTCHGTLCRLRMELIGCDGIDHCVNVTCLNNGTCIDGLDDYRCACVPGYTGKDCEINIDECVSGPCQNGGTCIDGVNGYSCACAPGYTNQTCGIDIDECLSKPCQNGGTCTDGIDSYNCTCAAGYTGLTCQLEIDECQTGPCQNGGSCINGVDDYSCTCAPGYTGQTCGIDIDECVPGLCQNGGSCIDGVNGYSCTCAPGYTGQTCVMDLDLSTTNLPPTVTPTAVKDKVTVGVTEPGASGGTDFLSVSAADVAWIALWTAVAVAILLLLIIVIALCCCLVKTWKKDRRVESKEELILAQRDSAVGVRRPRPHKLSPAVPFPAERGRCDTTKKSPPKVSLTDVETPVVIPRPYVRSYNSPWDPLDF</sequence>
<evidence type="ECO:0000256" key="17">
    <source>
        <dbReference type="SAM" id="Phobius"/>
    </source>
</evidence>
<feature type="disulfide bond" evidence="15">
    <location>
        <begin position="207"/>
        <end position="216"/>
    </location>
</feature>
<evidence type="ECO:0000256" key="1">
    <source>
        <dbReference type="ARBA" id="ARBA00004247"/>
    </source>
</evidence>
<dbReference type="FunFam" id="2.10.25.10:FF:000434">
    <property type="entry name" value="Predicted protein"/>
    <property type="match status" value="1"/>
</dbReference>
<keyword evidence="4 15" id="KW-0245">EGF-like domain</keyword>
<dbReference type="FunFam" id="2.10.25.10:FF:000391">
    <property type="entry name" value="Weary, isoform C"/>
    <property type="match status" value="1"/>
</dbReference>
<dbReference type="GO" id="GO:0030182">
    <property type="term" value="P:neuron differentiation"/>
    <property type="evidence" value="ECO:0007669"/>
    <property type="project" value="UniProtKB-ARBA"/>
</dbReference>
<evidence type="ECO:0000256" key="3">
    <source>
        <dbReference type="ARBA" id="ARBA00022475"/>
    </source>
</evidence>
<accession>A0A9J7HH13</accession>
<organism evidence="21 22">
    <name type="scientific">Branchiostoma floridae</name>
    <name type="common">Florida lancelet</name>
    <name type="synonym">Amphioxus</name>
    <dbReference type="NCBI Taxonomy" id="7739"/>
    <lineage>
        <taxon>Eukaryota</taxon>
        <taxon>Metazoa</taxon>
        <taxon>Chordata</taxon>
        <taxon>Cephalochordata</taxon>
        <taxon>Leptocardii</taxon>
        <taxon>Amphioxiformes</taxon>
        <taxon>Branchiostomatidae</taxon>
        <taxon>Branchiostoma</taxon>
    </lineage>
</organism>
<evidence type="ECO:0000256" key="16">
    <source>
        <dbReference type="SAM" id="MobiDB-lite"/>
    </source>
</evidence>
<dbReference type="SMART" id="SM00179">
    <property type="entry name" value="EGF_CA"/>
    <property type="match status" value="5"/>
</dbReference>
<dbReference type="Proteomes" id="UP000001554">
    <property type="component" value="Chromosome 17"/>
</dbReference>
<dbReference type="PRINTS" id="PR00010">
    <property type="entry name" value="EGFBLOOD"/>
</dbReference>
<dbReference type="CDD" id="cd00057">
    <property type="entry name" value="FA58C"/>
    <property type="match status" value="1"/>
</dbReference>
<reference evidence="21" key="1">
    <citation type="journal article" date="2020" name="Nat. Ecol. Evol.">
        <title>Deeply conserved synteny resolves early events in vertebrate evolution.</title>
        <authorList>
            <person name="Simakov O."/>
            <person name="Marletaz F."/>
            <person name="Yue J.X."/>
            <person name="O'Connell B."/>
            <person name="Jenkins J."/>
            <person name="Brandt A."/>
            <person name="Calef R."/>
            <person name="Tung C.H."/>
            <person name="Huang T.K."/>
            <person name="Schmutz J."/>
            <person name="Satoh N."/>
            <person name="Yu J.K."/>
            <person name="Putnam N.H."/>
            <person name="Green R.E."/>
            <person name="Rokhsar D.S."/>
        </authorList>
    </citation>
    <scope>NUCLEOTIDE SEQUENCE [LARGE SCALE GENOMIC DNA]</scope>
    <source>
        <strain evidence="21">S238N-H82</strain>
    </source>
</reference>
<gene>
    <name evidence="22" type="primary">LOC118404261</name>
</gene>
<dbReference type="InterPro" id="IPR000742">
    <property type="entry name" value="EGF"/>
</dbReference>
<dbReference type="GO" id="GO:0048592">
    <property type="term" value="P:eye morphogenesis"/>
    <property type="evidence" value="ECO:0007669"/>
    <property type="project" value="UniProtKB-ARBA"/>
</dbReference>
<dbReference type="FunFam" id="2.10.25.10:FF:000122">
    <property type="entry name" value="Protein crumbs homolog 2"/>
    <property type="match status" value="1"/>
</dbReference>
<dbReference type="GO" id="GO:0051241">
    <property type="term" value="P:negative regulation of multicellular organismal process"/>
    <property type="evidence" value="ECO:0007669"/>
    <property type="project" value="UniProtKB-ARBA"/>
</dbReference>
<dbReference type="InterPro" id="IPR009030">
    <property type="entry name" value="Growth_fac_rcpt_cys_sf"/>
</dbReference>
<evidence type="ECO:0000256" key="9">
    <source>
        <dbReference type="ARBA" id="ARBA00022782"/>
    </source>
</evidence>
<dbReference type="InterPro" id="IPR008979">
    <property type="entry name" value="Galactose-bd-like_sf"/>
</dbReference>
<evidence type="ECO:0000256" key="8">
    <source>
        <dbReference type="ARBA" id="ARBA00022737"/>
    </source>
</evidence>
<dbReference type="Pfam" id="PF00754">
    <property type="entry name" value="F5_F8_type_C"/>
    <property type="match status" value="1"/>
</dbReference>
<keyword evidence="21" id="KW-1185">Reference proteome</keyword>
<feature type="domain" description="EGF-like" evidence="20">
    <location>
        <begin position="181"/>
        <end position="217"/>
    </location>
</feature>
<dbReference type="AlphaFoldDB" id="A0A9J7HH13"/>
<dbReference type="InterPro" id="IPR001881">
    <property type="entry name" value="EGF-like_Ca-bd_dom"/>
</dbReference>
<dbReference type="SUPFAM" id="SSF57184">
    <property type="entry name" value="Growth factor receptor domain"/>
    <property type="match status" value="1"/>
</dbReference>
<feature type="chain" id="PRO_5039891835" evidence="18">
    <location>
        <begin position="30"/>
        <end position="528"/>
    </location>
</feature>
<dbReference type="PROSITE" id="PS50022">
    <property type="entry name" value="FA58C_3"/>
    <property type="match status" value="1"/>
</dbReference>
<dbReference type="SMART" id="SM00181">
    <property type="entry name" value="EGF"/>
    <property type="match status" value="5"/>
</dbReference>
<feature type="domain" description="EGF-like" evidence="20">
    <location>
        <begin position="219"/>
        <end position="255"/>
    </location>
</feature>
<evidence type="ECO:0000256" key="5">
    <source>
        <dbReference type="ARBA" id="ARBA00022553"/>
    </source>
</evidence>
<dbReference type="GO" id="GO:0048468">
    <property type="term" value="P:cell development"/>
    <property type="evidence" value="ECO:0007669"/>
    <property type="project" value="UniProtKB-ARBA"/>
</dbReference>
<dbReference type="RefSeq" id="XP_035659208.1">
    <property type="nucleotide sequence ID" value="XM_035803315.1"/>
</dbReference>
<dbReference type="CDD" id="cd00054">
    <property type="entry name" value="EGF_CA"/>
    <property type="match status" value="5"/>
</dbReference>
<keyword evidence="10" id="KW-0106">Calcium</keyword>
<dbReference type="GO" id="GO:0009967">
    <property type="term" value="P:positive regulation of signal transduction"/>
    <property type="evidence" value="ECO:0007669"/>
    <property type="project" value="UniProtKB-ARBA"/>
</dbReference>
<dbReference type="SUPFAM" id="SSF49785">
    <property type="entry name" value="Galactose-binding domain-like"/>
    <property type="match status" value="1"/>
</dbReference>
<dbReference type="PANTHER" id="PTHR12916:SF13">
    <property type="entry name" value="SUSHI, VON WILLEBRAND FACTOR TYPE A, EGF AND PENTRAXIN DOMAIN-CONTAINING PROTEIN 1-LIKE"/>
    <property type="match status" value="1"/>
</dbReference>
<dbReference type="PROSITE" id="PS00010">
    <property type="entry name" value="ASX_HYDROXYL"/>
    <property type="match status" value="5"/>
</dbReference>
<feature type="domain" description="EGF-like" evidence="20">
    <location>
        <begin position="333"/>
        <end position="369"/>
    </location>
</feature>
<evidence type="ECO:0000256" key="6">
    <source>
        <dbReference type="ARBA" id="ARBA00022692"/>
    </source>
</evidence>
<evidence type="ECO:0000256" key="11">
    <source>
        <dbReference type="ARBA" id="ARBA00022989"/>
    </source>
</evidence>
<keyword evidence="2" id="KW-0217">Developmental protein</keyword>
<dbReference type="Gene3D" id="2.10.25.10">
    <property type="entry name" value="Laminin"/>
    <property type="match status" value="5"/>
</dbReference>
<evidence type="ECO:0000256" key="18">
    <source>
        <dbReference type="SAM" id="SignalP"/>
    </source>
</evidence>
<dbReference type="SMART" id="SM00231">
    <property type="entry name" value="FA58C"/>
    <property type="match status" value="1"/>
</dbReference>
<keyword evidence="14" id="KW-0325">Glycoprotein</keyword>
<dbReference type="Pfam" id="PF00008">
    <property type="entry name" value="EGF"/>
    <property type="match status" value="4"/>
</dbReference>
<keyword evidence="9" id="KW-0221">Differentiation</keyword>
<dbReference type="GO" id="GO:0023052">
    <property type="term" value="P:signaling"/>
    <property type="evidence" value="ECO:0007669"/>
    <property type="project" value="UniProtKB-ARBA"/>
</dbReference>
<evidence type="ECO:0000256" key="13">
    <source>
        <dbReference type="ARBA" id="ARBA00023157"/>
    </source>
</evidence>
<keyword evidence="6 17" id="KW-0812">Transmembrane</keyword>
<name>A0A9J7HH13_BRAFL</name>
<dbReference type="GO" id="GO:0007154">
    <property type="term" value="P:cell communication"/>
    <property type="evidence" value="ECO:0007669"/>
    <property type="project" value="UniProtKB-ARBA"/>
</dbReference>
<dbReference type="KEGG" id="bfo:118404261"/>
<evidence type="ECO:0000259" key="20">
    <source>
        <dbReference type="PROSITE" id="PS50026"/>
    </source>
</evidence>
<feature type="disulfide bond" evidence="15">
    <location>
        <begin position="245"/>
        <end position="254"/>
    </location>
</feature>
<dbReference type="InterPro" id="IPR000152">
    <property type="entry name" value="EGF-type_Asp/Asn_hydroxyl_site"/>
</dbReference>
<evidence type="ECO:0000256" key="15">
    <source>
        <dbReference type="PROSITE-ProRule" id="PRU00076"/>
    </source>
</evidence>
<keyword evidence="13 15" id="KW-1015">Disulfide bond</keyword>
<dbReference type="OMA" id="WILYENG"/>
<dbReference type="FunFam" id="2.10.25.10:FF:000520">
    <property type="entry name" value="Predicted protein"/>
    <property type="match status" value="1"/>
</dbReference>
<evidence type="ECO:0000256" key="14">
    <source>
        <dbReference type="ARBA" id="ARBA00023180"/>
    </source>
</evidence>
<dbReference type="FunFam" id="2.10.25.10:FF:000565">
    <property type="entry name" value="Predicted protein"/>
    <property type="match status" value="1"/>
</dbReference>
<dbReference type="GeneID" id="118404261"/>
<feature type="signal peptide" evidence="18">
    <location>
        <begin position="1"/>
        <end position="29"/>
    </location>
</feature>
<feature type="transmembrane region" description="Helical" evidence="17">
    <location>
        <begin position="415"/>
        <end position="443"/>
    </location>
</feature>
<protein>
    <submittedName>
        <fullName evidence="22">Neurogenic locus notch homolog protein 1-like</fullName>
    </submittedName>
</protein>